<evidence type="ECO:0000313" key="12">
    <source>
        <dbReference type="Proteomes" id="UP000235387"/>
    </source>
</evidence>
<dbReference type="GO" id="GO:0046872">
    <property type="term" value="F:metal ion binding"/>
    <property type="evidence" value="ECO:0007669"/>
    <property type="project" value="TreeGrafter"/>
</dbReference>
<sequence length="510" mass="57257">MKSDYVLAGTLGGIRRGIEKETLRTTKNGTFAPTPHPKSLGAALTHPFITTDFAEAQLELITPAFTDKLQMFEHLASLHHFVATELPKSEMLWAGSLPPVLPNDDDITIAQYGTSNAAQMKMKYRQGLANRYGKRMQTISGIHYNFSFPEHFWQHVHAQENSELALSDFISEKYFHMIRNVIRHGWIVPFLFGASPAADKSYVEGREHNLEPMGDDTFYLPWATSLRLSNLGYTNSEQSNYPLNYDSKMTYLKGVSDLLAMTSDKYRLLDDNQQLNASVLQLENELYSSVRPKVVSADLRPLDAMCQQGVEYVELRTVDNNPYLPLGINEMQSHFLDLFLTHCALSPSPSLTPEELAIVQQRVELVATMGRKPDLLLPTLEGEQRLADMGLTLLASMTDVATLFDTAFNTQAYSLSVSLERQKFADTSLTPSAMLLADMRANGLGYRDLVQRLSDGHMQTHAAYLISDAMHAELHQWVAKSIDEQDALEGTQDVPFDAFLRRKTAMTCDC</sequence>
<dbReference type="AlphaFoldDB" id="A0A2N7LAZ9"/>
<dbReference type="GO" id="GO:0006750">
    <property type="term" value="P:glutathione biosynthetic process"/>
    <property type="evidence" value="ECO:0007669"/>
    <property type="project" value="UniProtKB-UniRule"/>
</dbReference>
<evidence type="ECO:0000256" key="1">
    <source>
        <dbReference type="ARBA" id="ARBA00005006"/>
    </source>
</evidence>
<dbReference type="Gene3D" id="3.30.590.20">
    <property type="match status" value="1"/>
</dbReference>
<dbReference type="GO" id="GO:0004357">
    <property type="term" value="F:glutamate-cysteine ligase activity"/>
    <property type="evidence" value="ECO:0007669"/>
    <property type="project" value="UniProtKB-UniRule"/>
</dbReference>
<dbReference type="InterPro" id="IPR006334">
    <property type="entry name" value="Glut_cys_ligase"/>
</dbReference>
<evidence type="ECO:0000256" key="3">
    <source>
        <dbReference type="ARBA" id="ARBA00022598"/>
    </source>
</evidence>
<dbReference type="GO" id="GO:0005829">
    <property type="term" value="C:cytosol"/>
    <property type="evidence" value="ECO:0007669"/>
    <property type="project" value="TreeGrafter"/>
</dbReference>
<evidence type="ECO:0000259" key="10">
    <source>
        <dbReference type="Pfam" id="PF04262"/>
    </source>
</evidence>
<dbReference type="UniPathway" id="UPA00142">
    <property type="reaction ID" value="UER00209"/>
</dbReference>
<evidence type="ECO:0000256" key="7">
    <source>
        <dbReference type="ARBA" id="ARBA00048819"/>
    </source>
</evidence>
<dbReference type="Pfam" id="PF04262">
    <property type="entry name" value="Glu_cys_ligase"/>
    <property type="match status" value="1"/>
</dbReference>
<dbReference type="RefSeq" id="WP_102390816.1">
    <property type="nucleotide sequence ID" value="NZ_MDAL01000018.1"/>
</dbReference>
<dbReference type="SUPFAM" id="SSF55931">
    <property type="entry name" value="Glutamine synthetase/guanido kinase"/>
    <property type="match status" value="1"/>
</dbReference>
<evidence type="ECO:0000256" key="4">
    <source>
        <dbReference type="ARBA" id="ARBA00022684"/>
    </source>
</evidence>
<keyword evidence="6 8" id="KW-0067">ATP-binding</keyword>
<comment type="caution">
    <text evidence="11">The sequence shown here is derived from an EMBL/GenBank/DDBJ whole genome shotgun (WGS) entry which is preliminary data.</text>
</comment>
<dbReference type="Proteomes" id="UP000235387">
    <property type="component" value="Unassembled WGS sequence"/>
</dbReference>
<evidence type="ECO:0000256" key="9">
    <source>
        <dbReference type="RuleBase" id="RU004391"/>
    </source>
</evidence>
<proteinExistence type="inferred from homology"/>
<dbReference type="InterPro" id="IPR007370">
    <property type="entry name" value="Glu_cys_ligase"/>
</dbReference>
<dbReference type="HAMAP" id="MF_00578">
    <property type="entry name" value="Glu_cys_ligase"/>
    <property type="match status" value="1"/>
</dbReference>
<keyword evidence="3 8" id="KW-0436">Ligase</keyword>
<dbReference type="NCBIfam" id="TIGR01434">
    <property type="entry name" value="glu_cys_ligase"/>
    <property type="match status" value="1"/>
</dbReference>
<evidence type="ECO:0000256" key="2">
    <source>
        <dbReference type="ARBA" id="ARBA00008772"/>
    </source>
</evidence>
<accession>A0A2N7LAZ9</accession>
<protein>
    <recommendedName>
        <fullName evidence="8">Glutamate--cysteine ligase</fullName>
        <ecNumber evidence="8">6.3.2.2</ecNumber>
    </recommendedName>
    <alternativeName>
        <fullName evidence="8">Gamma-ECS</fullName>
        <shortName evidence="8">GCS</shortName>
    </alternativeName>
    <alternativeName>
        <fullName evidence="8">Gamma-glutamylcysteine synthetase</fullName>
    </alternativeName>
</protein>
<keyword evidence="4 8" id="KW-0317">Glutathione biosynthesis</keyword>
<reference evidence="12" key="1">
    <citation type="submission" date="2016-07" db="EMBL/GenBank/DDBJ databases">
        <title>Nontailed viruses are major unrecognized killers of bacteria in the ocean.</title>
        <authorList>
            <person name="Kauffman K."/>
            <person name="Hussain F."/>
            <person name="Yang J."/>
            <person name="Arevalo P."/>
            <person name="Brown J."/>
            <person name="Cutler M."/>
            <person name="Kelly L."/>
            <person name="Polz M.F."/>
        </authorList>
    </citation>
    <scope>NUCLEOTIDE SEQUENCE [LARGE SCALE GENOMIC DNA]</scope>
    <source>
        <strain evidence="12">10N.261.45.A10</strain>
    </source>
</reference>
<dbReference type="EMBL" id="MDAL01000018">
    <property type="protein sequence ID" value="PMN92317.1"/>
    <property type="molecule type" value="Genomic_DNA"/>
</dbReference>
<comment type="similarity">
    <text evidence="2 8">Belongs to the glutamate--cysteine ligase type 1 family. Type 1 subfamily.</text>
</comment>
<organism evidence="11 12">
    <name type="scientific">Enterovibrio norvegicus</name>
    <dbReference type="NCBI Taxonomy" id="188144"/>
    <lineage>
        <taxon>Bacteria</taxon>
        <taxon>Pseudomonadati</taxon>
        <taxon>Pseudomonadota</taxon>
        <taxon>Gammaproteobacteria</taxon>
        <taxon>Vibrionales</taxon>
        <taxon>Vibrionaceae</taxon>
        <taxon>Enterovibrio</taxon>
    </lineage>
</organism>
<comment type="catalytic activity">
    <reaction evidence="7 8 9">
        <text>L-cysteine + L-glutamate + ATP = gamma-L-glutamyl-L-cysteine + ADP + phosphate + H(+)</text>
        <dbReference type="Rhea" id="RHEA:13285"/>
        <dbReference type="ChEBI" id="CHEBI:15378"/>
        <dbReference type="ChEBI" id="CHEBI:29985"/>
        <dbReference type="ChEBI" id="CHEBI:30616"/>
        <dbReference type="ChEBI" id="CHEBI:35235"/>
        <dbReference type="ChEBI" id="CHEBI:43474"/>
        <dbReference type="ChEBI" id="CHEBI:58173"/>
        <dbReference type="ChEBI" id="CHEBI:456216"/>
        <dbReference type="EC" id="6.3.2.2"/>
    </reaction>
</comment>
<comment type="pathway">
    <text evidence="1 8 9">Sulfur metabolism; glutathione biosynthesis; glutathione from L-cysteine and L-glutamate: step 1/2.</text>
</comment>
<name>A0A2N7LAZ9_9GAMM</name>
<evidence type="ECO:0000313" key="11">
    <source>
        <dbReference type="EMBL" id="PMN92317.1"/>
    </source>
</evidence>
<dbReference type="EC" id="6.3.2.2" evidence="8"/>
<feature type="domain" description="Glutamate--cysteine ligase" evidence="10">
    <location>
        <begin position="10"/>
        <end position="364"/>
    </location>
</feature>
<dbReference type="PANTHER" id="PTHR38761:SF1">
    <property type="entry name" value="GLUTAMATE--CYSTEINE LIGASE"/>
    <property type="match status" value="1"/>
</dbReference>
<dbReference type="InterPro" id="IPR014746">
    <property type="entry name" value="Gln_synth/guanido_kin_cat_dom"/>
</dbReference>
<dbReference type="GO" id="GO:0005524">
    <property type="term" value="F:ATP binding"/>
    <property type="evidence" value="ECO:0007669"/>
    <property type="project" value="UniProtKB-KW"/>
</dbReference>
<gene>
    <name evidence="8" type="primary">gshA</name>
    <name evidence="11" type="ORF">BCT23_15125</name>
</gene>
<evidence type="ECO:0000256" key="8">
    <source>
        <dbReference type="HAMAP-Rule" id="MF_00578"/>
    </source>
</evidence>
<dbReference type="PANTHER" id="PTHR38761">
    <property type="entry name" value="GLUTAMATE--CYSTEINE LIGASE"/>
    <property type="match status" value="1"/>
</dbReference>
<keyword evidence="5 8" id="KW-0547">Nucleotide-binding</keyword>
<evidence type="ECO:0000256" key="6">
    <source>
        <dbReference type="ARBA" id="ARBA00022840"/>
    </source>
</evidence>
<evidence type="ECO:0000256" key="5">
    <source>
        <dbReference type="ARBA" id="ARBA00022741"/>
    </source>
</evidence>